<dbReference type="InterPro" id="IPR017937">
    <property type="entry name" value="Thioredoxin_CS"/>
</dbReference>
<evidence type="ECO:0000256" key="5">
    <source>
        <dbReference type="ARBA" id="ARBA00023157"/>
    </source>
</evidence>
<dbReference type="Gene3D" id="2.30.30.380">
    <property type="entry name" value="Zn-finger domain of Sec23/24"/>
    <property type="match status" value="1"/>
</dbReference>
<dbReference type="FunFam" id="3.40.30.10:FF:000001">
    <property type="entry name" value="Thioredoxin"/>
    <property type="match status" value="1"/>
</dbReference>
<evidence type="ECO:0000256" key="3">
    <source>
        <dbReference type="ARBA" id="ARBA00022723"/>
    </source>
</evidence>
<evidence type="ECO:0000256" key="1">
    <source>
        <dbReference type="ARBA" id="ARBA00008987"/>
    </source>
</evidence>
<dbReference type="AlphaFoldDB" id="A1VLW9"/>
<dbReference type="STRING" id="365044.Pnap_1332"/>
<gene>
    <name evidence="9" type="ordered locus">Pnap_1332</name>
</gene>
<dbReference type="PROSITE" id="PS00194">
    <property type="entry name" value="THIOREDOXIN_1"/>
    <property type="match status" value="1"/>
</dbReference>
<dbReference type="InterPro" id="IPR005746">
    <property type="entry name" value="Thioredoxin"/>
</dbReference>
<evidence type="ECO:0000256" key="6">
    <source>
        <dbReference type="ARBA" id="ARBA00023284"/>
    </source>
</evidence>
<dbReference type="GO" id="GO:0045454">
    <property type="term" value="P:cell redox homeostasis"/>
    <property type="evidence" value="ECO:0007669"/>
    <property type="project" value="TreeGrafter"/>
</dbReference>
<dbReference type="Proteomes" id="UP000000644">
    <property type="component" value="Chromosome"/>
</dbReference>
<accession>A1VLW9</accession>
<evidence type="ECO:0000256" key="4">
    <source>
        <dbReference type="ARBA" id="ARBA00022982"/>
    </source>
</evidence>
<keyword evidence="6" id="KW-0676">Redox-active center</keyword>
<keyword evidence="4" id="KW-0249">Electron transport</keyword>
<dbReference type="Pfam" id="PF21352">
    <property type="entry name" value="Zn_ribbon_Thio2"/>
    <property type="match status" value="1"/>
</dbReference>
<dbReference type="GO" id="GO:0046872">
    <property type="term" value="F:metal ion binding"/>
    <property type="evidence" value="ECO:0007669"/>
    <property type="project" value="UniProtKB-KW"/>
</dbReference>
<evidence type="ECO:0000256" key="7">
    <source>
        <dbReference type="NCBIfam" id="TIGR01068"/>
    </source>
</evidence>
<dbReference type="HOGENOM" id="CLU_090389_10_0_4"/>
<organism evidence="9 10">
    <name type="scientific">Polaromonas naphthalenivorans (strain CJ2)</name>
    <dbReference type="NCBI Taxonomy" id="365044"/>
    <lineage>
        <taxon>Bacteria</taxon>
        <taxon>Pseudomonadati</taxon>
        <taxon>Pseudomonadota</taxon>
        <taxon>Betaproteobacteria</taxon>
        <taxon>Burkholderiales</taxon>
        <taxon>Comamonadaceae</taxon>
        <taxon>Polaromonas</taxon>
    </lineage>
</organism>
<keyword evidence="10" id="KW-1185">Reference proteome</keyword>
<dbReference type="GO" id="GO:0005829">
    <property type="term" value="C:cytosol"/>
    <property type="evidence" value="ECO:0007669"/>
    <property type="project" value="TreeGrafter"/>
</dbReference>
<dbReference type="eggNOG" id="COG3118">
    <property type="taxonomic scope" value="Bacteria"/>
</dbReference>
<evidence type="ECO:0000256" key="2">
    <source>
        <dbReference type="ARBA" id="ARBA00022448"/>
    </source>
</evidence>
<dbReference type="SUPFAM" id="SSF52833">
    <property type="entry name" value="Thioredoxin-like"/>
    <property type="match status" value="1"/>
</dbReference>
<keyword evidence="5" id="KW-1015">Disulfide bond</keyword>
<dbReference type="GO" id="GO:0015035">
    <property type="term" value="F:protein-disulfide reductase activity"/>
    <property type="evidence" value="ECO:0007669"/>
    <property type="project" value="UniProtKB-UniRule"/>
</dbReference>
<evidence type="ECO:0000313" key="9">
    <source>
        <dbReference type="EMBL" id="ABM36647.1"/>
    </source>
</evidence>
<keyword evidence="2" id="KW-0813">Transport</keyword>
<protein>
    <recommendedName>
        <fullName evidence="7">Thioredoxin</fullName>
    </recommendedName>
</protein>
<dbReference type="PANTHER" id="PTHR45663">
    <property type="entry name" value="GEO12009P1"/>
    <property type="match status" value="1"/>
</dbReference>
<sequence>MSACNFTIRPKLQPMTDSLHIVCPHCHTTNRVRADQFGSQPTCGSCKKALFTAHSAALDEAAFDKHISRNQIPVLVDFWAPWCGPCRQMAPAYEQAAAQLEPQVRLAKVDTEAVPSLGARFNIRSIPTLALFKGGREIARQPGAMGAADIVRWVQSHLR</sequence>
<feature type="domain" description="Thioredoxin" evidence="8">
    <location>
        <begin position="47"/>
        <end position="159"/>
    </location>
</feature>
<dbReference type="PRINTS" id="PR00421">
    <property type="entry name" value="THIOREDOXIN"/>
</dbReference>
<dbReference type="KEGG" id="pna:Pnap_1332"/>
<name>A1VLW9_POLNA</name>
<proteinExistence type="inferred from homology"/>
<dbReference type="NCBIfam" id="TIGR01068">
    <property type="entry name" value="thioredoxin"/>
    <property type="match status" value="1"/>
</dbReference>
<dbReference type="PROSITE" id="PS51352">
    <property type="entry name" value="THIOREDOXIN_2"/>
    <property type="match status" value="1"/>
</dbReference>
<dbReference type="InterPro" id="IPR013766">
    <property type="entry name" value="Thioredoxin_domain"/>
</dbReference>
<dbReference type="EMBL" id="CP000529">
    <property type="protein sequence ID" value="ABM36647.1"/>
    <property type="molecule type" value="Genomic_DNA"/>
</dbReference>
<evidence type="ECO:0000313" key="10">
    <source>
        <dbReference type="Proteomes" id="UP000000644"/>
    </source>
</evidence>
<dbReference type="PANTHER" id="PTHR45663:SF11">
    <property type="entry name" value="GEO12009P1"/>
    <property type="match status" value="1"/>
</dbReference>
<dbReference type="InterPro" id="IPR036249">
    <property type="entry name" value="Thioredoxin-like_sf"/>
</dbReference>
<keyword evidence="3" id="KW-0479">Metal-binding</keyword>
<dbReference type="Pfam" id="PF00085">
    <property type="entry name" value="Thioredoxin"/>
    <property type="match status" value="1"/>
</dbReference>
<dbReference type="InterPro" id="IPR049299">
    <property type="entry name" value="Thio2_N"/>
</dbReference>
<dbReference type="NCBIfam" id="NF008229">
    <property type="entry name" value="PRK10996.1"/>
    <property type="match status" value="1"/>
</dbReference>
<comment type="similarity">
    <text evidence="1">Belongs to the thioredoxin family.</text>
</comment>
<dbReference type="Gene3D" id="3.40.30.10">
    <property type="entry name" value="Glutaredoxin"/>
    <property type="match status" value="1"/>
</dbReference>
<evidence type="ECO:0000259" key="8">
    <source>
        <dbReference type="PROSITE" id="PS51352"/>
    </source>
</evidence>
<dbReference type="CDD" id="cd02947">
    <property type="entry name" value="TRX_family"/>
    <property type="match status" value="1"/>
</dbReference>
<reference evidence="10" key="1">
    <citation type="journal article" date="2009" name="Environ. Microbiol.">
        <title>The genome of Polaromonas naphthalenivorans strain CJ2, isolated from coal tar-contaminated sediment, reveals physiological and metabolic versatility and evolution through extensive horizontal gene transfer.</title>
        <authorList>
            <person name="Yagi J.M."/>
            <person name="Sims D."/>
            <person name="Brettin T."/>
            <person name="Bruce D."/>
            <person name="Madsen E.L."/>
        </authorList>
    </citation>
    <scope>NUCLEOTIDE SEQUENCE [LARGE SCALE GENOMIC DNA]</scope>
    <source>
        <strain evidence="10">CJ2</strain>
    </source>
</reference>